<dbReference type="STRING" id="688269.Theth_1310"/>
<proteinExistence type="inferred from homology"/>
<sequence length="303" mass="33110">MPKTKVLVVGCGRVGKEVVTAVQESPDMELVGIVEQPHVVNDLRKKIKDIPVVTFEQVKELGNVDVAILAIGSRLIPEVAPLYLKMGMNTVDAYDIHAEGIVRLRRNLDVVAKENKVVAVIAAGWDPGTDSIVRALMEVIAPRGITYTNFGPGMSMGHTVAVKAIEGVEDAISITIPKGMGQHKRVVYVRVKDGYEFEKVAEKILSDPYFSHDETYVYKVNDVSSLVDMGHGVKIERKGVSASAHNQRMEFTMSINNPAATAQVMVAAARASLKQKPGCYTLLEIPLIDFLCGDLEQLICRLV</sequence>
<comment type="pathway">
    <text evidence="1 12">Amino-acid biosynthesis; L-lysine biosynthesis via DAP pathway; DL-2,6-diaminopimelate from (S)-tetrahydrodipicolinate: step 1/1.</text>
</comment>
<feature type="domain" description="Dihydrodipicolinate reductase N-terminal" evidence="14">
    <location>
        <begin position="5"/>
        <end position="60"/>
    </location>
</feature>
<dbReference type="AlphaFoldDB" id="F7YTT4"/>
<dbReference type="GO" id="GO:0047850">
    <property type="term" value="F:diaminopimelate dehydrogenase activity"/>
    <property type="evidence" value="ECO:0007669"/>
    <property type="project" value="UniProtKB-UniRule"/>
</dbReference>
<dbReference type="Proteomes" id="UP000006804">
    <property type="component" value="Chromosome"/>
</dbReference>
<evidence type="ECO:0000256" key="9">
    <source>
        <dbReference type="ARBA" id="ARBA00023002"/>
    </source>
</evidence>
<evidence type="ECO:0000313" key="17">
    <source>
        <dbReference type="Proteomes" id="UP000006804"/>
    </source>
</evidence>
<dbReference type="NCBIfam" id="TIGR01921">
    <property type="entry name" value="DAP-DH"/>
    <property type="match status" value="1"/>
</dbReference>
<evidence type="ECO:0000256" key="13">
    <source>
        <dbReference type="PIRSR" id="PIRSR025648-1"/>
    </source>
</evidence>
<gene>
    <name evidence="16" type="ORF">Theth_1310</name>
</gene>
<dbReference type="Gene3D" id="3.30.360.10">
    <property type="entry name" value="Dihydrodipicolinate Reductase, domain 2"/>
    <property type="match status" value="1"/>
</dbReference>
<evidence type="ECO:0000256" key="6">
    <source>
        <dbReference type="ARBA" id="ARBA00022605"/>
    </source>
</evidence>
<keyword evidence="8 12" id="KW-0220">Diaminopimelate biosynthesis</keyword>
<evidence type="ECO:0000256" key="10">
    <source>
        <dbReference type="ARBA" id="ARBA00023154"/>
    </source>
</evidence>
<dbReference type="SUPFAM" id="SSF55347">
    <property type="entry name" value="Glyceraldehyde-3-phosphate dehydrogenase-like, C-terminal domain"/>
    <property type="match status" value="1"/>
</dbReference>
<dbReference type="InterPro" id="IPR000846">
    <property type="entry name" value="DapB_N"/>
</dbReference>
<evidence type="ECO:0000256" key="4">
    <source>
        <dbReference type="ARBA" id="ARBA00012080"/>
    </source>
</evidence>
<feature type="binding site" evidence="13">
    <location>
        <position position="185"/>
    </location>
    <ligand>
        <name>substrate</name>
    </ligand>
</feature>
<dbReference type="Pfam" id="PF16654">
    <property type="entry name" value="DAPDH_C"/>
    <property type="match status" value="1"/>
</dbReference>
<dbReference type="GO" id="GO:0009089">
    <property type="term" value="P:lysine biosynthetic process via diaminopimelate"/>
    <property type="evidence" value="ECO:0007669"/>
    <property type="project" value="UniProtKB-UniRule"/>
</dbReference>
<feature type="binding site" evidence="13">
    <location>
        <begin position="44"/>
        <end position="46"/>
    </location>
    <ligand>
        <name>NADP(+)</name>
        <dbReference type="ChEBI" id="CHEBI:58349"/>
    </ligand>
</feature>
<dbReference type="HOGENOM" id="CLU_055796_1_0_0"/>
<dbReference type="GO" id="GO:0000166">
    <property type="term" value="F:nucleotide binding"/>
    <property type="evidence" value="ECO:0007669"/>
    <property type="project" value="UniProtKB-KW"/>
</dbReference>
<dbReference type="InterPro" id="IPR010190">
    <property type="entry name" value="Diaminopimelate_DH_Ddh"/>
</dbReference>
<keyword evidence="13" id="KW-0547">Nucleotide-binding</keyword>
<dbReference type="PANTHER" id="PTHR31873">
    <property type="entry name" value="L-ASPARTATE DEHYDROGENASE-RELATED"/>
    <property type="match status" value="1"/>
</dbReference>
<comment type="similarity">
    <text evidence="2 12">Belongs to the diaminopimelate dehydrogenase family.</text>
</comment>
<dbReference type="InterPro" id="IPR032094">
    <property type="entry name" value="Meso-DAP_DH_C"/>
</dbReference>
<evidence type="ECO:0000259" key="15">
    <source>
        <dbReference type="Pfam" id="PF16654"/>
    </source>
</evidence>
<evidence type="ECO:0000259" key="14">
    <source>
        <dbReference type="Pfam" id="PF01113"/>
    </source>
</evidence>
<keyword evidence="6 12" id="KW-0028">Amino-acid biosynthesis</keyword>
<comment type="function">
    <text evidence="12">Catalyzes the reversible NADPH-dependent reductive amination of L-2-amino-6-oxopimelate, the acyclic form of L-tetrahydrodipicolinate, to generate the meso compound, D,L-2,6-diaminopimelate.</text>
</comment>
<evidence type="ECO:0000256" key="2">
    <source>
        <dbReference type="ARBA" id="ARBA00007442"/>
    </source>
</evidence>
<keyword evidence="17" id="KW-1185">Reference proteome</keyword>
<evidence type="ECO:0000256" key="1">
    <source>
        <dbReference type="ARBA" id="ARBA00004896"/>
    </source>
</evidence>
<dbReference type="PATRIC" id="fig|688269.3.peg.1347"/>
<evidence type="ECO:0000256" key="3">
    <source>
        <dbReference type="ARBA" id="ARBA00011738"/>
    </source>
</evidence>
<name>F7YTT4_9THEM</name>
<feature type="binding site" evidence="13">
    <location>
        <begin position="123"/>
        <end position="127"/>
    </location>
    <ligand>
        <name>NADP(+)</name>
        <dbReference type="ChEBI" id="CHEBI:58349"/>
    </ligand>
</feature>
<evidence type="ECO:0000256" key="8">
    <source>
        <dbReference type="ARBA" id="ARBA00022915"/>
    </source>
</evidence>
<keyword evidence="7 12" id="KW-0521">NADP</keyword>
<feature type="binding site" evidence="13">
    <location>
        <position position="231"/>
    </location>
    <ligand>
        <name>substrate</name>
    </ligand>
</feature>
<dbReference type="CDD" id="cd02270">
    <property type="entry name" value="meso-DAPDH_N"/>
    <property type="match status" value="1"/>
</dbReference>
<evidence type="ECO:0000256" key="12">
    <source>
        <dbReference type="PIRNR" id="PIRNR025648"/>
    </source>
</evidence>
<comment type="catalytic activity">
    <reaction evidence="11 12">
        <text>meso-2,6-diaminopimelate + NADP(+) + H2O = (S)-2-amino-6-oxoheptanedioate + NH4(+) + NADPH + H(+)</text>
        <dbReference type="Rhea" id="RHEA:13561"/>
        <dbReference type="ChEBI" id="CHEBI:15377"/>
        <dbReference type="ChEBI" id="CHEBI:15378"/>
        <dbReference type="ChEBI" id="CHEBI:28938"/>
        <dbReference type="ChEBI" id="CHEBI:57783"/>
        <dbReference type="ChEBI" id="CHEBI:57791"/>
        <dbReference type="ChEBI" id="CHEBI:58349"/>
        <dbReference type="ChEBI" id="CHEBI:58556"/>
        <dbReference type="EC" id="1.4.1.16"/>
    </reaction>
</comment>
<dbReference type="PANTHER" id="PTHR31873:SF6">
    <property type="entry name" value="ASPARTATE DEHYDROGENASE DOMAIN-CONTAINING PROTEIN"/>
    <property type="match status" value="1"/>
</dbReference>
<dbReference type="RefSeq" id="WP_013932596.1">
    <property type="nucleotide sequence ID" value="NC_015707.1"/>
</dbReference>
<comment type="subunit">
    <text evidence="3 12">Homodimer.</text>
</comment>
<keyword evidence="10 12" id="KW-0457">Lysine biosynthesis</keyword>
<dbReference type="EMBL" id="CP002351">
    <property type="protein sequence ID" value="AEH51379.1"/>
    <property type="molecule type" value="Genomic_DNA"/>
</dbReference>
<dbReference type="PIRSF" id="PIRSF025648">
    <property type="entry name" value="DDH"/>
    <property type="match status" value="1"/>
</dbReference>
<dbReference type="eggNOG" id="COG0057">
    <property type="taxonomic scope" value="Bacteria"/>
</dbReference>
<evidence type="ECO:0000313" key="16">
    <source>
        <dbReference type="EMBL" id="AEH51379.1"/>
    </source>
</evidence>
<dbReference type="EC" id="1.4.1.16" evidence="4 12"/>
<dbReference type="GO" id="GO:0019877">
    <property type="term" value="P:diaminopimelate biosynthetic process"/>
    <property type="evidence" value="ECO:0007669"/>
    <property type="project" value="UniProtKB-UniRule"/>
</dbReference>
<reference evidence="16 17" key="1">
    <citation type="submission" date="2010-11" db="EMBL/GenBank/DDBJ databases">
        <title>The complete genome of Thermotoga thermarum DSM 5069.</title>
        <authorList>
            <consortium name="US DOE Joint Genome Institute (JGI-PGF)"/>
            <person name="Lucas S."/>
            <person name="Copeland A."/>
            <person name="Lapidus A."/>
            <person name="Bruce D."/>
            <person name="Goodwin L."/>
            <person name="Pitluck S."/>
            <person name="Kyrpides N."/>
            <person name="Mavromatis K."/>
            <person name="Ivanova N."/>
            <person name="Zeytun A."/>
            <person name="Brettin T."/>
            <person name="Detter J.C."/>
            <person name="Tapia R."/>
            <person name="Han C."/>
            <person name="Land M."/>
            <person name="Hauser L."/>
            <person name="Markowitz V."/>
            <person name="Cheng J.-F."/>
            <person name="Hugenholtz P."/>
            <person name="Woyke T."/>
            <person name="Wu D."/>
            <person name="Spring S."/>
            <person name="Schroeder M."/>
            <person name="Brambilla E."/>
            <person name="Klenk H.-P."/>
            <person name="Eisen J.A."/>
        </authorList>
    </citation>
    <scope>NUCLEOTIDE SEQUENCE [LARGE SCALE GENOMIC DNA]</scope>
    <source>
        <strain evidence="16 17">DSM 5069</strain>
    </source>
</reference>
<keyword evidence="9 12" id="KW-0560">Oxidoreductase</keyword>
<dbReference type="Pfam" id="PF01113">
    <property type="entry name" value="DapB_N"/>
    <property type="match status" value="1"/>
</dbReference>
<protein>
    <recommendedName>
        <fullName evidence="5 12">Meso-diaminopimelate D-dehydrogenase</fullName>
        <shortName evidence="12">DAPDH</shortName>
        <shortName evidence="12">Meso-DAP dehydrogenase</shortName>
        <ecNumber evidence="4 12">1.4.1.16</ecNumber>
    </recommendedName>
</protein>
<feature type="domain" description="Meso-diaminopimelate D-dehydrogenase C-terminal" evidence="15">
    <location>
        <begin position="124"/>
        <end position="178"/>
    </location>
</feature>
<dbReference type="Gene3D" id="3.40.50.720">
    <property type="entry name" value="NAD(P)-binding Rossmann-like Domain"/>
    <property type="match status" value="1"/>
</dbReference>
<organism evidence="16 17">
    <name type="scientific">Pseudothermotoga thermarum DSM 5069</name>
    <dbReference type="NCBI Taxonomy" id="688269"/>
    <lineage>
        <taxon>Bacteria</taxon>
        <taxon>Thermotogati</taxon>
        <taxon>Thermotogota</taxon>
        <taxon>Thermotogae</taxon>
        <taxon>Thermotogales</taxon>
        <taxon>Thermotogaceae</taxon>
        <taxon>Pseudothermotoga</taxon>
    </lineage>
</organism>
<feature type="binding site" evidence="13">
    <location>
        <position position="257"/>
    </location>
    <ligand>
        <name>substrate</name>
    </ligand>
</feature>
<accession>F7YTT4</accession>
<dbReference type="UniPathway" id="UPA00034">
    <property type="reaction ID" value="UER00026"/>
</dbReference>
<evidence type="ECO:0000256" key="5">
    <source>
        <dbReference type="ARBA" id="ARBA00021654"/>
    </source>
</evidence>
<dbReference type="GO" id="GO:0008839">
    <property type="term" value="F:4-hydroxy-tetrahydrodipicolinate reductase"/>
    <property type="evidence" value="ECO:0007669"/>
    <property type="project" value="InterPro"/>
</dbReference>
<dbReference type="OrthoDB" id="9779394at2"/>
<dbReference type="SMR" id="F7YTT4"/>
<dbReference type="KEGG" id="tta:Theth_1310"/>
<dbReference type="InterPro" id="IPR036291">
    <property type="entry name" value="NAD(P)-bd_dom_sf"/>
</dbReference>
<feature type="binding site" evidence="13">
    <location>
        <position position="175"/>
    </location>
    <ligand>
        <name>substrate</name>
    </ligand>
</feature>
<evidence type="ECO:0000256" key="11">
    <source>
        <dbReference type="ARBA" id="ARBA00052023"/>
    </source>
</evidence>
<evidence type="ECO:0000256" key="7">
    <source>
        <dbReference type="ARBA" id="ARBA00022857"/>
    </source>
</evidence>
<dbReference type="SUPFAM" id="SSF51735">
    <property type="entry name" value="NAD(P)-binding Rossmann-fold domains"/>
    <property type="match status" value="1"/>
</dbReference>